<keyword evidence="2" id="KW-1185">Reference proteome</keyword>
<accession>A0A232FC05</accession>
<protein>
    <submittedName>
        <fullName evidence="1">Uncharacterized protein</fullName>
    </submittedName>
</protein>
<dbReference type="EMBL" id="NNAY01000442">
    <property type="protein sequence ID" value="OXU28364.1"/>
    <property type="molecule type" value="Genomic_DNA"/>
</dbReference>
<dbReference type="Proteomes" id="UP000215335">
    <property type="component" value="Unassembled WGS sequence"/>
</dbReference>
<comment type="caution">
    <text evidence="1">The sequence shown here is derived from an EMBL/GenBank/DDBJ whole genome shotgun (WGS) entry which is preliminary data.</text>
</comment>
<evidence type="ECO:0000313" key="1">
    <source>
        <dbReference type="EMBL" id="OXU28364.1"/>
    </source>
</evidence>
<organism evidence="1 2">
    <name type="scientific">Trichomalopsis sarcophagae</name>
    <dbReference type="NCBI Taxonomy" id="543379"/>
    <lineage>
        <taxon>Eukaryota</taxon>
        <taxon>Metazoa</taxon>
        <taxon>Ecdysozoa</taxon>
        <taxon>Arthropoda</taxon>
        <taxon>Hexapoda</taxon>
        <taxon>Insecta</taxon>
        <taxon>Pterygota</taxon>
        <taxon>Neoptera</taxon>
        <taxon>Endopterygota</taxon>
        <taxon>Hymenoptera</taxon>
        <taxon>Apocrita</taxon>
        <taxon>Proctotrupomorpha</taxon>
        <taxon>Chalcidoidea</taxon>
        <taxon>Pteromalidae</taxon>
        <taxon>Pteromalinae</taxon>
        <taxon>Trichomalopsis</taxon>
    </lineage>
</organism>
<proteinExistence type="predicted"/>
<reference evidence="1 2" key="1">
    <citation type="journal article" date="2017" name="Curr. Biol.">
        <title>The Evolution of Venom by Co-option of Single-Copy Genes.</title>
        <authorList>
            <person name="Martinson E.O."/>
            <person name="Mrinalini"/>
            <person name="Kelkar Y.D."/>
            <person name="Chang C.H."/>
            <person name="Werren J.H."/>
        </authorList>
    </citation>
    <scope>NUCLEOTIDE SEQUENCE [LARGE SCALE GENOMIC DNA]</scope>
    <source>
        <strain evidence="1 2">Alberta</strain>
        <tissue evidence="1">Whole body</tissue>
    </source>
</reference>
<sequence length="42" mass="5089">MRNSISLEFMLNNLWYLPFDNIDFFLRTKFCKCAKLKKDVNA</sequence>
<dbReference type="AlphaFoldDB" id="A0A232FC05"/>
<name>A0A232FC05_9HYME</name>
<evidence type="ECO:0000313" key="2">
    <source>
        <dbReference type="Proteomes" id="UP000215335"/>
    </source>
</evidence>
<gene>
    <name evidence="1" type="ORF">TSAR_008321</name>
</gene>